<sequence>MDLAITLSSSLITVLILFLNSQDNSSNALTHSQKNINDFQDNKLRIELLIWLLCITFLGLLLIKAKIQQSL</sequence>
<evidence type="ECO:0008006" key="3">
    <source>
        <dbReference type="Google" id="ProtNLM"/>
    </source>
</evidence>
<name>Q9TLR4_CYACA</name>
<dbReference type="EMBL" id="AF022186">
    <property type="protein sequence ID" value="AAF12889.1"/>
    <property type="molecule type" value="Genomic_DNA"/>
</dbReference>
<keyword evidence="1" id="KW-0472">Membrane</keyword>
<keyword evidence="2" id="KW-0150">Chloroplast</keyword>
<keyword evidence="2" id="KW-0934">Plastid</keyword>
<keyword evidence="1" id="KW-1133">Transmembrane helix</keyword>
<reference evidence="2" key="1">
    <citation type="submission" date="1999-11" db="EMBL/GenBank/DDBJ databases">
        <authorList>
            <person name="Gloeckner G."/>
            <person name="Rosenthal A."/>
            <person name="Valentin K."/>
        </authorList>
    </citation>
    <scope>NUCLEOTIDE SEQUENCE</scope>
    <source>
        <strain evidence="2">RK1</strain>
    </source>
</reference>
<dbReference type="RefSeq" id="NP_045205.1">
    <property type="nucleotide sequence ID" value="NC_001840.1"/>
</dbReference>
<accession>Q9TLR4</accession>
<dbReference type="AlphaFoldDB" id="Q9TLR4"/>
<keyword evidence="1" id="KW-0812">Transmembrane</keyword>
<geneLocation type="chloroplast" evidence="2"/>
<gene>
    <name evidence="2" type="primary">ccrf7</name>
</gene>
<feature type="transmembrane region" description="Helical" evidence="1">
    <location>
        <begin position="44"/>
        <end position="63"/>
    </location>
</feature>
<reference evidence="2" key="2">
    <citation type="journal article" date="2000" name="J. Mol. Evol.">
        <title>The structure and gene repertoire of an ancient red algal plastid genome.</title>
        <authorList>
            <person name="Glockner G."/>
            <person name="Rosenthal A."/>
            <person name="Valentin K."/>
        </authorList>
    </citation>
    <scope>NUCLEOTIDE SEQUENCE</scope>
    <source>
        <strain evidence="2">RK1</strain>
    </source>
</reference>
<proteinExistence type="predicted"/>
<organism evidence="2">
    <name type="scientific">Cyanidium caldarium</name>
    <name type="common">Red alga</name>
    <dbReference type="NCBI Taxonomy" id="2771"/>
    <lineage>
        <taxon>Eukaryota</taxon>
        <taxon>Rhodophyta</taxon>
        <taxon>Bangiophyceae</taxon>
        <taxon>Cyanidiales</taxon>
        <taxon>Cyanidiaceae</taxon>
        <taxon>Cyanidium</taxon>
    </lineage>
</organism>
<evidence type="ECO:0000313" key="2">
    <source>
        <dbReference type="EMBL" id="AAF12889.1"/>
    </source>
</evidence>
<protein>
    <recommendedName>
        <fullName evidence="3">Protein-export membrane protein SecG</fullName>
    </recommendedName>
</protein>
<dbReference type="GeneID" id="800148"/>
<evidence type="ECO:0000256" key="1">
    <source>
        <dbReference type="SAM" id="Phobius"/>
    </source>
</evidence>